<dbReference type="AlphaFoldDB" id="A0A9D4MKQ9"/>
<keyword evidence="2" id="KW-1185">Reference proteome</keyword>
<accession>A0A9D4MKQ9</accession>
<gene>
    <name evidence="1" type="ORF">DPMN_001795</name>
</gene>
<dbReference type="Proteomes" id="UP000828390">
    <property type="component" value="Unassembled WGS sequence"/>
</dbReference>
<evidence type="ECO:0000313" key="1">
    <source>
        <dbReference type="EMBL" id="KAH3877915.1"/>
    </source>
</evidence>
<protein>
    <submittedName>
        <fullName evidence="1">Uncharacterized protein</fullName>
    </submittedName>
</protein>
<reference evidence="1" key="2">
    <citation type="submission" date="2020-11" db="EMBL/GenBank/DDBJ databases">
        <authorList>
            <person name="McCartney M.A."/>
            <person name="Auch B."/>
            <person name="Kono T."/>
            <person name="Mallez S."/>
            <person name="Becker A."/>
            <person name="Gohl D.M."/>
            <person name="Silverstein K.A.T."/>
            <person name="Koren S."/>
            <person name="Bechman K.B."/>
            <person name="Herman A."/>
            <person name="Abrahante J.E."/>
            <person name="Garbe J."/>
        </authorList>
    </citation>
    <scope>NUCLEOTIDE SEQUENCE</scope>
    <source>
        <strain evidence="1">Duluth1</strain>
        <tissue evidence="1">Whole animal</tissue>
    </source>
</reference>
<comment type="caution">
    <text evidence="1">The sequence shown here is derived from an EMBL/GenBank/DDBJ whole genome shotgun (WGS) entry which is preliminary data.</text>
</comment>
<dbReference type="EMBL" id="JAIWYP010000001">
    <property type="protein sequence ID" value="KAH3877915.1"/>
    <property type="molecule type" value="Genomic_DNA"/>
</dbReference>
<proteinExistence type="predicted"/>
<evidence type="ECO:0000313" key="2">
    <source>
        <dbReference type="Proteomes" id="UP000828390"/>
    </source>
</evidence>
<name>A0A9D4MKQ9_DREPO</name>
<reference evidence="1" key="1">
    <citation type="journal article" date="2019" name="bioRxiv">
        <title>The Genome of the Zebra Mussel, Dreissena polymorpha: A Resource for Invasive Species Research.</title>
        <authorList>
            <person name="McCartney M.A."/>
            <person name="Auch B."/>
            <person name="Kono T."/>
            <person name="Mallez S."/>
            <person name="Zhang Y."/>
            <person name="Obille A."/>
            <person name="Becker A."/>
            <person name="Abrahante J.E."/>
            <person name="Garbe J."/>
            <person name="Badalamenti J.P."/>
            <person name="Herman A."/>
            <person name="Mangelson H."/>
            <person name="Liachko I."/>
            <person name="Sullivan S."/>
            <person name="Sone E.D."/>
            <person name="Koren S."/>
            <person name="Silverstein K.A.T."/>
            <person name="Beckman K.B."/>
            <person name="Gohl D.M."/>
        </authorList>
    </citation>
    <scope>NUCLEOTIDE SEQUENCE</scope>
    <source>
        <strain evidence="1">Duluth1</strain>
        <tissue evidence="1">Whole animal</tissue>
    </source>
</reference>
<organism evidence="1 2">
    <name type="scientific">Dreissena polymorpha</name>
    <name type="common">Zebra mussel</name>
    <name type="synonym">Mytilus polymorpha</name>
    <dbReference type="NCBI Taxonomy" id="45954"/>
    <lineage>
        <taxon>Eukaryota</taxon>
        <taxon>Metazoa</taxon>
        <taxon>Spiralia</taxon>
        <taxon>Lophotrochozoa</taxon>
        <taxon>Mollusca</taxon>
        <taxon>Bivalvia</taxon>
        <taxon>Autobranchia</taxon>
        <taxon>Heteroconchia</taxon>
        <taxon>Euheterodonta</taxon>
        <taxon>Imparidentia</taxon>
        <taxon>Neoheterodontei</taxon>
        <taxon>Myida</taxon>
        <taxon>Dreissenoidea</taxon>
        <taxon>Dreissenidae</taxon>
        <taxon>Dreissena</taxon>
    </lineage>
</organism>
<sequence>MQRHPCAYGKGSLTHLSLSLPWVRPYGSKDGWRPKKRKVEGVLCRTPVACDEGTGGSKHEMEGSVLNVNSSCFSSQQADHPVYHQRACHSGRQTGIDDLAFLPARSIEAVHRQHARSIKLYTDSFCCLHARSIEAVHRQHARSIEAVHRQFLLPSIEAVHRQHARVDVLTESIEAVHRQFLLLDSTDRTKFYKKQGVGGRAWGMVWVESIVVCQYQSNLIINKEIQLLTKFGEDRIKTTSIIEQTPCFILEMH</sequence>